<gene>
    <name evidence="2" type="ORF">M0811_02162</name>
</gene>
<feature type="region of interest" description="Disordered" evidence="1">
    <location>
        <begin position="362"/>
        <end position="386"/>
    </location>
</feature>
<protein>
    <submittedName>
        <fullName evidence="2">Uncharacterized protein</fullName>
    </submittedName>
</protein>
<dbReference type="PANTHER" id="PTHR31751:SF7">
    <property type="entry name" value="THAP-TYPE DOMAIN-CONTAINING PROTEIN"/>
    <property type="match status" value="1"/>
</dbReference>
<evidence type="ECO:0000256" key="1">
    <source>
        <dbReference type="SAM" id="MobiDB-lite"/>
    </source>
</evidence>
<proteinExistence type="predicted"/>
<dbReference type="EMBL" id="JAPDFW010000103">
    <property type="protein sequence ID" value="KAJ5069592.1"/>
    <property type="molecule type" value="Genomic_DNA"/>
</dbReference>
<name>A0A9Q0LB17_ANAIG</name>
<accession>A0A9Q0LB17</accession>
<comment type="caution">
    <text evidence="2">The sequence shown here is derived from an EMBL/GenBank/DDBJ whole genome shotgun (WGS) entry which is preliminary data.</text>
</comment>
<dbReference type="Proteomes" id="UP001149090">
    <property type="component" value="Unassembled WGS sequence"/>
</dbReference>
<dbReference type="AlphaFoldDB" id="A0A9Q0LB17"/>
<dbReference type="PANTHER" id="PTHR31751">
    <property type="entry name" value="SI:CH211-108C17.2-RELATED-RELATED"/>
    <property type="match status" value="1"/>
</dbReference>
<reference evidence="2" key="1">
    <citation type="submission" date="2022-10" db="EMBL/GenBank/DDBJ databases">
        <title>Novel sulphate-reducing endosymbionts in the free-living metamonad Anaeramoeba.</title>
        <authorList>
            <person name="Jerlstrom-Hultqvist J."/>
            <person name="Cepicka I."/>
            <person name="Gallot-Lavallee L."/>
            <person name="Salas-Leiva D."/>
            <person name="Curtis B.A."/>
            <person name="Zahonova K."/>
            <person name="Pipaliya S."/>
            <person name="Dacks J."/>
            <person name="Roger A.J."/>
        </authorList>
    </citation>
    <scope>NUCLEOTIDE SEQUENCE</scope>
    <source>
        <strain evidence="2">BMAN</strain>
    </source>
</reference>
<organism evidence="2 3">
    <name type="scientific">Anaeramoeba ignava</name>
    <name type="common">Anaerobic marine amoeba</name>
    <dbReference type="NCBI Taxonomy" id="1746090"/>
    <lineage>
        <taxon>Eukaryota</taxon>
        <taxon>Metamonada</taxon>
        <taxon>Anaeramoebidae</taxon>
        <taxon>Anaeramoeba</taxon>
    </lineage>
</organism>
<evidence type="ECO:0000313" key="3">
    <source>
        <dbReference type="Proteomes" id="UP001149090"/>
    </source>
</evidence>
<feature type="compositionally biased region" description="Basic residues" evidence="1">
    <location>
        <begin position="364"/>
        <end position="386"/>
    </location>
</feature>
<keyword evidence="3" id="KW-1185">Reference proteome</keyword>
<dbReference type="OMA" id="GCVIIEV"/>
<evidence type="ECO:0000313" key="2">
    <source>
        <dbReference type="EMBL" id="KAJ5069592.1"/>
    </source>
</evidence>
<sequence>MGKRKQPCCVCGYWFENYWNRPDTIIISLDFEKFESPFICQGCYRTNYRMNGKTNVTPQQVVVASLMSEIVSETQFNRICRDYGNDIQYLLDQALDFNRQCAKKSFNPKGWKARESSTIFFDVDQNSIFDVIHVTRRQGYKGFSNQMEKEAVNRFGQKWKDKITLHTLIHDNCKNIKSVVQGYWPKVQEQLDVSHYGKNIRKKIEKSGKKFHSLEGKGQSVKNWFRSSIESSNGDVKRFNELMQLGVNHYENKNHDHCSQCKQKKQNPNYWISDPNEQKEFERHIENIIKDSDKIIGGYNTNSCESFFSSKTKYIPKRINAPSQYEFRVNMAVLDRECPAWRELLSEQWGWKIPEVFYNIQKRKDQKKQHKQNSQKLQKNKKNNQK</sequence>